<reference evidence="5" key="1">
    <citation type="submission" date="2016-10" db="EMBL/GenBank/DDBJ databases">
        <authorList>
            <person name="Varghese N."/>
            <person name="Submissions S."/>
        </authorList>
    </citation>
    <scope>NUCLEOTIDE SEQUENCE [LARGE SCALE GENOMIC DNA]</scope>
    <source>
        <strain evidence="5">DUS833</strain>
    </source>
</reference>
<name>A0A1H1JZC8_9BURK</name>
<evidence type="ECO:0000313" key="5">
    <source>
        <dbReference type="Proteomes" id="UP000199365"/>
    </source>
</evidence>
<protein>
    <submittedName>
        <fullName evidence="4">Response regulator receiver domain-containing protein</fullName>
    </submittedName>
</protein>
<dbReference type="Gene3D" id="3.40.50.2300">
    <property type="match status" value="1"/>
</dbReference>
<dbReference type="SUPFAM" id="SSF52172">
    <property type="entry name" value="CheY-like"/>
    <property type="match status" value="1"/>
</dbReference>
<dbReference type="InterPro" id="IPR001789">
    <property type="entry name" value="Sig_transdc_resp-reg_receiver"/>
</dbReference>
<evidence type="ECO:0000256" key="2">
    <source>
        <dbReference type="PROSITE-ProRule" id="PRU00169"/>
    </source>
</evidence>
<dbReference type="PROSITE" id="PS50110">
    <property type="entry name" value="RESPONSE_REGULATORY"/>
    <property type="match status" value="1"/>
</dbReference>
<dbReference type="Proteomes" id="UP000199365">
    <property type="component" value="Unassembled WGS sequence"/>
</dbReference>
<dbReference type="GO" id="GO:0000160">
    <property type="term" value="P:phosphorelay signal transduction system"/>
    <property type="evidence" value="ECO:0007669"/>
    <property type="project" value="InterPro"/>
</dbReference>
<evidence type="ECO:0000313" key="4">
    <source>
        <dbReference type="EMBL" id="SDR55354.1"/>
    </source>
</evidence>
<feature type="domain" description="Response regulatory" evidence="3">
    <location>
        <begin position="18"/>
        <end position="135"/>
    </location>
</feature>
<keyword evidence="1 2" id="KW-0597">Phosphoprotein</keyword>
<dbReference type="AlphaFoldDB" id="A0A1H1JZC8"/>
<dbReference type="SMART" id="SM00448">
    <property type="entry name" value="REC"/>
    <property type="match status" value="1"/>
</dbReference>
<proteinExistence type="predicted"/>
<organism evidence="4 5">
    <name type="scientific">Paraburkholderia tuberum</name>
    <dbReference type="NCBI Taxonomy" id="157910"/>
    <lineage>
        <taxon>Bacteria</taxon>
        <taxon>Pseudomonadati</taxon>
        <taxon>Pseudomonadota</taxon>
        <taxon>Betaproteobacteria</taxon>
        <taxon>Burkholderiales</taxon>
        <taxon>Burkholderiaceae</taxon>
        <taxon>Paraburkholderia</taxon>
    </lineage>
</organism>
<accession>A0A1H1JZC8</accession>
<dbReference type="Pfam" id="PF00072">
    <property type="entry name" value="Response_reg"/>
    <property type="match status" value="1"/>
</dbReference>
<dbReference type="EMBL" id="FNKX01000002">
    <property type="protein sequence ID" value="SDR55354.1"/>
    <property type="molecule type" value="Genomic_DNA"/>
</dbReference>
<keyword evidence="5" id="KW-1185">Reference proteome</keyword>
<dbReference type="InterPro" id="IPR011006">
    <property type="entry name" value="CheY-like_superfamily"/>
</dbReference>
<gene>
    <name evidence="4" type="ORF">SAMN05445850_6057</name>
</gene>
<evidence type="ECO:0000259" key="3">
    <source>
        <dbReference type="PROSITE" id="PS50110"/>
    </source>
</evidence>
<dbReference type="STRING" id="157910.SAMN05445850_6057"/>
<feature type="modified residue" description="4-aspartylphosphate" evidence="2">
    <location>
        <position position="70"/>
    </location>
</feature>
<dbReference type="PANTHER" id="PTHR44591">
    <property type="entry name" value="STRESS RESPONSE REGULATOR PROTEIN 1"/>
    <property type="match status" value="1"/>
</dbReference>
<dbReference type="InterPro" id="IPR050595">
    <property type="entry name" value="Bact_response_regulator"/>
</dbReference>
<dbReference type="PANTHER" id="PTHR44591:SF25">
    <property type="entry name" value="CHEMOTAXIS TWO-COMPONENT RESPONSE REGULATOR"/>
    <property type="match status" value="1"/>
</dbReference>
<sequence>MSSRSPSQRQPRASVSGIVWIVDDDESSRLALESLVQSLGYSTETYSLPADYLAARASHLRTENGVLLSDVRMPGMSGLELLDRLVALGAAPPTIFVSAFPSDALRVQVQSSTAITLLDKPVDAALLKQALGNVGI</sequence>
<evidence type="ECO:0000256" key="1">
    <source>
        <dbReference type="ARBA" id="ARBA00022553"/>
    </source>
</evidence>